<dbReference type="PANTHER" id="PTHR34220:SF7">
    <property type="entry name" value="SENSOR HISTIDINE KINASE YPDA"/>
    <property type="match status" value="1"/>
</dbReference>
<feature type="transmembrane region" description="Helical" evidence="1">
    <location>
        <begin position="128"/>
        <end position="147"/>
    </location>
</feature>
<dbReference type="InterPro" id="IPR010559">
    <property type="entry name" value="Sig_transdc_His_kin_internal"/>
</dbReference>
<keyword evidence="1" id="KW-1133">Transmembrane helix</keyword>
<evidence type="ECO:0000313" key="3">
    <source>
        <dbReference type="EMBL" id="GAA3961291.1"/>
    </source>
</evidence>
<gene>
    <name evidence="3" type="ORF">GCM10022246_13150</name>
</gene>
<feature type="transmembrane region" description="Helical" evidence="1">
    <location>
        <begin position="54"/>
        <end position="76"/>
    </location>
</feature>
<keyword evidence="1" id="KW-0472">Membrane</keyword>
<reference evidence="4" key="1">
    <citation type="journal article" date="2019" name="Int. J. Syst. Evol. Microbiol.">
        <title>The Global Catalogue of Microorganisms (GCM) 10K type strain sequencing project: providing services to taxonomists for standard genome sequencing and annotation.</title>
        <authorList>
            <consortium name="The Broad Institute Genomics Platform"/>
            <consortium name="The Broad Institute Genome Sequencing Center for Infectious Disease"/>
            <person name="Wu L."/>
            <person name="Ma J."/>
        </authorList>
    </citation>
    <scope>NUCLEOTIDE SEQUENCE [LARGE SCALE GENOMIC DNA]</scope>
    <source>
        <strain evidence="4">JCM 17338</strain>
    </source>
</reference>
<dbReference type="PANTHER" id="PTHR34220">
    <property type="entry name" value="SENSOR HISTIDINE KINASE YPDA"/>
    <property type="match status" value="1"/>
</dbReference>
<name>A0ABP7P8E2_9SPHI</name>
<organism evidence="3 4">
    <name type="scientific">Pedobacter ginsengiterrae</name>
    <dbReference type="NCBI Taxonomy" id="871696"/>
    <lineage>
        <taxon>Bacteria</taxon>
        <taxon>Pseudomonadati</taxon>
        <taxon>Bacteroidota</taxon>
        <taxon>Sphingobacteriia</taxon>
        <taxon>Sphingobacteriales</taxon>
        <taxon>Sphingobacteriaceae</taxon>
        <taxon>Pedobacter</taxon>
    </lineage>
</organism>
<dbReference type="InterPro" id="IPR050640">
    <property type="entry name" value="Bact_2-comp_sensor_kinase"/>
</dbReference>
<protein>
    <recommendedName>
        <fullName evidence="2">Signal transduction histidine kinase internal region domain-containing protein</fullName>
    </recommendedName>
</protein>
<dbReference type="Proteomes" id="UP001501081">
    <property type="component" value="Unassembled WGS sequence"/>
</dbReference>
<evidence type="ECO:0000256" key="1">
    <source>
        <dbReference type="SAM" id="Phobius"/>
    </source>
</evidence>
<sequence>MIKAVVKIFKHNNVFLNWIITYKYSFIGWAAFLFYEIVIVGLYTGKLANPGTYIFHYLLNISIFYFHALIVLKYGLKYPKQIIWRIPVLLFLEVAAYLCVTYITYALINKYTHIISSKDPVLNTNFYIGGTFRAVYFIIFSTGYYFLITFIKERKKTELLEQQRLNNIIQLAKSENAFLRAQTQPHLLFNTLDFIYHNAKENSPVAAETIIALSSMMRYTVDSKHEEEFVNLRNEIEQVETFINLHQLINNHSLQIQLDYEDEVRNEKIIPMVLITLVENIFKHGELKDRSNPAFIKVVADNENLLIETKNIAKNKNFEVKRIGTGIDNIRKRLDYTYGGKADFKHYFNDNEHFNVKITIKRQNILKDNA</sequence>
<comment type="caution">
    <text evidence="3">The sequence shown here is derived from an EMBL/GenBank/DDBJ whole genome shotgun (WGS) entry which is preliminary data.</text>
</comment>
<keyword evidence="4" id="KW-1185">Reference proteome</keyword>
<feature type="transmembrane region" description="Helical" evidence="1">
    <location>
        <begin position="88"/>
        <end position="108"/>
    </location>
</feature>
<feature type="transmembrane region" description="Helical" evidence="1">
    <location>
        <begin position="21"/>
        <end position="42"/>
    </location>
</feature>
<proteinExistence type="predicted"/>
<dbReference type="EMBL" id="BAABAK010000005">
    <property type="protein sequence ID" value="GAA3961291.1"/>
    <property type="molecule type" value="Genomic_DNA"/>
</dbReference>
<keyword evidence="1" id="KW-0812">Transmembrane</keyword>
<dbReference type="Pfam" id="PF06580">
    <property type="entry name" value="His_kinase"/>
    <property type="match status" value="1"/>
</dbReference>
<evidence type="ECO:0000259" key="2">
    <source>
        <dbReference type="Pfam" id="PF06580"/>
    </source>
</evidence>
<dbReference type="Gene3D" id="3.30.565.10">
    <property type="entry name" value="Histidine kinase-like ATPase, C-terminal domain"/>
    <property type="match status" value="1"/>
</dbReference>
<dbReference type="InterPro" id="IPR036890">
    <property type="entry name" value="HATPase_C_sf"/>
</dbReference>
<feature type="domain" description="Signal transduction histidine kinase internal region" evidence="2">
    <location>
        <begin position="175"/>
        <end position="248"/>
    </location>
</feature>
<dbReference type="RefSeq" id="WP_344765933.1">
    <property type="nucleotide sequence ID" value="NZ_BAABAK010000005.1"/>
</dbReference>
<accession>A0ABP7P8E2</accession>
<evidence type="ECO:0000313" key="4">
    <source>
        <dbReference type="Proteomes" id="UP001501081"/>
    </source>
</evidence>